<gene>
    <name evidence="3" type="ORF">IV203_027973</name>
</gene>
<keyword evidence="1" id="KW-0175">Coiled coil</keyword>
<reference evidence="3" key="1">
    <citation type="journal article" date="2021" name="Sci. Rep.">
        <title>Diploid genomic architecture of Nitzschia inconspicua, an elite biomass production diatom.</title>
        <authorList>
            <person name="Oliver A."/>
            <person name="Podell S."/>
            <person name="Pinowska A."/>
            <person name="Traller J.C."/>
            <person name="Smith S.R."/>
            <person name="McClure R."/>
            <person name="Beliaev A."/>
            <person name="Bohutskyi P."/>
            <person name="Hill E.A."/>
            <person name="Rabines A."/>
            <person name="Zheng H."/>
            <person name="Allen L.Z."/>
            <person name="Kuo A."/>
            <person name="Grigoriev I.V."/>
            <person name="Allen A.E."/>
            <person name="Hazlebeck D."/>
            <person name="Allen E.E."/>
        </authorList>
    </citation>
    <scope>NUCLEOTIDE SEQUENCE</scope>
    <source>
        <strain evidence="3">Hildebrandi</strain>
    </source>
</reference>
<organism evidence="3 4">
    <name type="scientific">Nitzschia inconspicua</name>
    <dbReference type="NCBI Taxonomy" id="303405"/>
    <lineage>
        <taxon>Eukaryota</taxon>
        <taxon>Sar</taxon>
        <taxon>Stramenopiles</taxon>
        <taxon>Ochrophyta</taxon>
        <taxon>Bacillariophyta</taxon>
        <taxon>Bacillariophyceae</taxon>
        <taxon>Bacillariophycidae</taxon>
        <taxon>Bacillariales</taxon>
        <taxon>Bacillariaceae</taxon>
        <taxon>Nitzschia</taxon>
    </lineage>
</organism>
<feature type="coiled-coil region" evidence="1">
    <location>
        <begin position="407"/>
        <end position="441"/>
    </location>
</feature>
<sequence length="556" mass="63289">MAIAKYSKSHPSRHHQNSTLARKPLVVRKGDKSKATLKNQSTIRTVPTALKIHEIKAQLKSSADKAFIQLQYESCTVFIDNIATCQHEIKDIRNEVMYSIRQAATLSKSHIGIVQCDIFMGQAKEVHGYEQSSVYRACVQLKDPTMVRNLLTQRFSPVLNGIAMGVGSWTKYQQSAHSALDNSPTTIVTARAIDLKDIPPGVTMAQLSSFVIFLLRMIGRDQDTLVHCRTMGWSNRAYVELSDRKAVDQLLKIVKQLKSRCCMDNAYHSLLESTSFSLWASKTIVVPFFFENGILIKLSQPSTVFSGNSYPKKAINDGFACGNDSDSTQFMIGQPCNPPMLVEKIIDDETLSCPSLKDEAEVERKAESCIAEYPEPAVQVENKLSPGSILPMKNPENMTMCELLQVFQSMQNQILRLQTEVATLKNEKEELQEDMESQCSIMADDQVLIYKELVQERYLRGEAEEELKELRKYTIRTSVDADWPTETIVKKEKAKKMEKFQTYFSAPFQPLFETGEPIESSLEDKADEQEEQGKLRRSDRHRKCPRRHDEYCYDRF</sequence>
<dbReference type="AlphaFoldDB" id="A0A9K3Q3T5"/>
<comment type="caution">
    <text evidence="3">The sequence shown here is derived from an EMBL/GenBank/DDBJ whole genome shotgun (WGS) entry which is preliminary data.</text>
</comment>
<evidence type="ECO:0000313" key="3">
    <source>
        <dbReference type="EMBL" id="KAG7370227.1"/>
    </source>
</evidence>
<evidence type="ECO:0000256" key="1">
    <source>
        <dbReference type="SAM" id="Coils"/>
    </source>
</evidence>
<keyword evidence="4" id="KW-1185">Reference proteome</keyword>
<proteinExistence type="predicted"/>
<reference evidence="3" key="2">
    <citation type="submission" date="2021-04" db="EMBL/GenBank/DDBJ databases">
        <authorList>
            <person name="Podell S."/>
        </authorList>
    </citation>
    <scope>NUCLEOTIDE SEQUENCE</scope>
    <source>
        <strain evidence="3">Hildebrandi</strain>
    </source>
</reference>
<dbReference type="Proteomes" id="UP000693970">
    <property type="component" value="Unassembled WGS sequence"/>
</dbReference>
<feature type="region of interest" description="Disordered" evidence="2">
    <location>
        <begin position="515"/>
        <end position="544"/>
    </location>
</feature>
<dbReference type="EMBL" id="JAGRRH010000005">
    <property type="protein sequence ID" value="KAG7370227.1"/>
    <property type="molecule type" value="Genomic_DNA"/>
</dbReference>
<name>A0A9K3Q3T5_9STRA</name>
<evidence type="ECO:0000313" key="4">
    <source>
        <dbReference type="Proteomes" id="UP000693970"/>
    </source>
</evidence>
<feature type="compositionally biased region" description="Basic residues" evidence="2">
    <location>
        <begin position="7"/>
        <end position="16"/>
    </location>
</feature>
<evidence type="ECO:0000256" key="2">
    <source>
        <dbReference type="SAM" id="MobiDB-lite"/>
    </source>
</evidence>
<protein>
    <submittedName>
        <fullName evidence="3">Uncharacterized protein</fullName>
    </submittedName>
</protein>
<feature type="region of interest" description="Disordered" evidence="2">
    <location>
        <begin position="1"/>
        <end position="23"/>
    </location>
</feature>
<accession>A0A9K3Q3T5</accession>